<name>A0A450VWI8_9GAMM</name>
<evidence type="ECO:0000313" key="1">
    <source>
        <dbReference type="EMBL" id="VFK09181.1"/>
    </source>
</evidence>
<gene>
    <name evidence="1" type="ORF">BECKLPF1236B_GA0070989_100618</name>
</gene>
<proteinExistence type="predicted"/>
<protein>
    <submittedName>
        <fullName evidence="1">Uncharacterized protein</fullName>
    </submittedName>
</protein>
<sequence>MGLLTWRFRAKVILGIYVSEKQKFRRNRCLREEYPVWSLLPR</sequence>
<organism evidence="1">
    <name type="scientific">Candidatus Kentrum sp. LPFa</name>
    <dbReference type="NCBI Taxonomy" id="2126335"/>
    <lineage>
        <taxon>Bacteria</taxon>
        <taxon>Pseudomonadati</taxon>
        <taxon>Pseudomonadota</taxon>
        <taxon>Gammaproteobacteria</taxon>
        <taxon>Candidatus Kentrum</taxon>
    </lineage>
</organism>
<accession>A0A450VWI8</accession>
<dbReference type="EMBL" id="CAADFK010000006">
    <property type="protein sequence ID" value="VFK09181.1"/>
    <property type="molecule type" value="Genomic_DNA"/>
</dbReference>
<reference evidence="1" key="1">
    <citation type="submission" date="2019-02" db="EMBL/GenBank/DDBJ databases">
        <authorList>
            <person name="Gruber-Vodicka R. H."/>
            <person name="Seah K. B. B."/>
        </authorList>
    </citation>
    <scope>NUCLEOTIDE SEQUENCE</scope>
    <source>
        <strain evidence="1">BECK_S313</strain>
    </source>
</reference>
<dbReference type="AlphaFoldDB" id="A0A450VWI8"/>